<evidence type="ECO:0000313" key="8">
    <source>
        <dbReference type="EMBL" id="TXC73373.1"/>
    </source>
</evidence>
<dbReference type="PANTHER" id="PTHR43273">
    <property type="entry name" value="ANAEROBIC SULFATASE-MATURATING ENZYME HOMOLOG ASLB-RELATED"/>
    <property type="match status" value="1"/>
</dbReference>
<dbReference type="InterPro" id="IPR013785">
    <property type="entry name" value="Aldolase_TIM"/>
</dbReference>
<keyword evidence="9" id="KW-1185">Reference proteome</keyword>
<dbReference type="SFLD" id="SFLDS00029">
    <property type="entry name" value="Radical_SAM"/>
    <property type="match status" value="1"/>
</dbReference>
<keyword evidence="4" id="KW-0408">Iron</keyword>
<keyword evidence="5" id="KW-0411">Iron-sulfur</keyword>
<dbReference type="SFLD" id="SFLDG01384">
    <property type="entry name" value="thioether_bond_formation_requi"/>
    <property type="match status" value="1"/>
</dbReference>
<dbReference type="OrthoDB" id="9810775at2"/>
<dbReference type="InterPro" id="IPR058240">
    <property type="entry name" value="rSAM_sf"/>
</dbReference>
<dbReference type="SFLD" id="SFLDG01386">
    <property type="entry name" value="main_SPASM_domain-containing"/>
    <property type="match status" value="1"/>
</dbReference>
<evidence type="ECO:0000256" key="2">
    <source>
        <dbReference type="ARBA" id="ARBA00022691"/>
    </source>
</evidence>
<proteinExistence type="inferred from homology"/>
<protein>
    <submittedName>
        <fullName evidence="8">His-Xaa-Ser system radical SAM maturase HxsB</fullName>
    </submittedName>
</protein>
<evidence type="ECO:0000256" key="1">
    <source>
        <dbReference type="ARBA" id="ARBA00001966"/>
    </source>
</evidence>
<accession>A0A5C6UK33</accession>
<dbReference type="AlphaFoldDB" id="A0A5C6UK33"/>
<evidence type="ECO:0000259" key="7">
    <source>
        <dbReference type="Pfam" id="PF04055"/>
    </source>
</evidence>
<evidence type="ECO:0000256" key="6">
    <source>
        <dbReference type="ARBA" id="ARBA00023601"/>
    </source>
</evidence>
<comment type="caution">
    <text evidence="8">The sequence shown here is derived from an EMBL/GenBank/DDBJ whole genome shotgun (WGS) entry which is preliminary data.</text>
</comment>
<dbReference type="CDD" id="cd01335">
    <property type="entry name" value="Radical_SAM"/>
    <property type="match status" value="1"/>
</dbReference>
<keyword evidence="2" id="KW-0949">S-adenosyl-L-methionine</keyword>
<dbReference type="SUPFAM" id="SSF102114">
    <property type="entry name" value="Radical SAM enzymes"/>
    <property type="match status" value="1"/>
</dbReference>
<name>A0A5C6UK33_9SPHN</name>
<dbReference type="GO" id="GO:0051536">
    <property type="term" value="F:iron-sulfur cluster binding"/>
    <property type="evidence" value="ECO:0007669"/>
    <property type="project" value="UniProtKB-KW"/>
</dbReference>
<dbReference type="SFLD" id="SFLDG01067">
    <property type="entry name" value="SPASM/twitch_domain_containing"/>
    <property type="match status" value="1"/>
</dbReference>
<feature type="domain" description="Radical SAM core" evidence="7">
    <location>
        <begin position="124"/>
        <end position="260"/>
    </location>
</feature>
<organism evidence="8 9">
    <name type="scientific">Flavisphingopyxis soli</name>
    <dbReference type="NCBI Taxonomy" id="2601267"/>
    <lineage>
        <taxon>Bacteria</taxon>
        <taxon>Pseudomonadati</taxon>
        <taxon>Pseudomonadota</taxon>
        <taxon>Alphaproteobacteria</taxon>
        <taxon>Sphingomonadales</taxon>
        <taxon>Sphingopyxidaceae</taxon>
        <taxon>Flavisphingopyxis</taxon>
    </lineage>
</organism>
<dbReference type="GO" id="GO:0046872">
    <property type="term" value="F:metal ion binding"/>
    <property type="evidence" value="ECO:0007669"/>
    <property type="project" value="UniProtKB-KW"/>
</dbReference>
<evidence type="ECO:0000256" key="5">
    <source>
        <dbReference type="ARBA" id="ARBA00023014"/>
    </source>
</evidence>
<dbReference type="Pfam" id="PF04055">
    <property type="entry name" value="Radical_SAM"/>
    <property type="match status" value="1"/>
</dbReference>
<gene>
    <name evidence="8" type="primary">hxsB</name>
    <name evidence="8" type="ORF">FSZ31_01015</name>
</gene>
<dbReference type="EMBL" id="VOPY01000001">
    <property type="protein sequence ID" value="TXC73373.1"/>
    <property type="molecule type" value="Genomic_DNA"/>
</dbReference>
<sequence>MHGLAALTFLGISTLLRAGGDDVAIGRSISVATSDLSCDAIQSAHPAGIRFREVGDHTLVTNEAGRFAMLESSGSQSQSDPSFKLPDAIKTALIPENRLSKLAQTFEAAKRRTRAGPLDYLILVPTLRCNLACSYCQVSRAAIGASGHDWDDGTLAAVLSLVSSLSSASIKIEFQGGEPSLRPDLIEAVINAVPPATTASFVICTNLQIINDGILAIFDRPDVLISTSLDGPEELHSKQRQGDAVRAREFHKNLNWLIDRYGPGKISALPTINPQALPDPDALIDAYSSLGLHSLYLRPINFQGFARKRHASARQTDGSWSAYHERFIDRLIERNFLDRTKVLEETYFSLILRRIFQPGADRHVDLRNPNPVGRDYIVIDYDGMAYPTDEARMLTRSGVIDLSIGNVAEGWDSDARAALEAASTNDGDPTCEKCAYKPYCGRDIIDDISRYGTIDTPKEETEFCRRHLSLFDLAFKMIHSKDPAVRYSLGRWLGLGSDLPAMESAA</sequence>
<dbReference type="InterPro" id="IPR024023">
    <property type="entry name" value="rSAM_paired_HxsB"/>
</dbReference>
<evidence type="ECO:0000313" key="9">
    <source>
        <dbReference type="Proteomes" id="UP000321129"/>
    </source>
</evidence>
<dbReference type="NCBIfam" id="TIGR03978">
    <property type="entry name" value="rSAM_paired_1"/>
    <property type="match status" value="1"/>
</dbReference>
<dbReference type="GO" id="GO:0016491">
    <property type="term" value="F:oxidoreductase activity"/>
    <property type="evidence" value="ECO:0007669"/>
    <property type="project" value="InterPro"/>
</dbReference>
<evidence type="ECO:0000256" key="3">
    <source>
        <dbReference type="ARBA" id="ARBA00022723"/>
    </source>
</evidence>
<dbReference type="InterPro" id="IPR007197">
    <property type="entry name" value="rSAM"/>
</dbReference>
<keyword evidence="3" id="KW-0479">Metal-binding</keyword>
<dbReference type="Proteomes" id="UP000321129">
    <property type="component" value="Unassembled WGS sequence"/>
</dbReference>
<comment type="cofactor">
    <cofactor evidence="1">
        <name>[4Fe-4S] cluster</name>
        <dbReference type="ChEBI" id="CHEBI:49883"/>
    </cofactor>
</comment>
<dbReference type="Gene3D" id="3.20.20.70">
    <property type="entry name" value="Aldolase class I"/>
    <property type="match status" value="1"/>
</dbReference>
<comment type="similarity">
    <text evidence="6">Belongs to the radical SAM superfamily. Anaerobic sulfatase-maturating enzyme family.</text>
</comment>
<evidence type="ECO:0000256" key="4">
    <source>
        <dbReference type="ARBA" id="ARBA00023004"/>
    </source>
</evidence>
<dbReference type="PANTHER" id="PTHR43273:SF3">
    <property type="entry name" value="ANAEROBIC SULFATASE-MATURATING ENZYME HOMOLOG ASLB-RELATED"/>
    <property type="match status" value="1"/>
</dbReference>
<dbReference type="InterPro" id="IPR023867">
    <property type="entry name" value="Sulphatase_maturase_rSAM"/>
</dbReference>
<reference evidence="8 9" key="1">
    <citation type="submission" date="2019-08" db="EMBL/GenBank/DDBJ databases">
        <title>Sphingorhabdus soil sp. nov., isolated from arctic soil.</title>
        <authorList>
            <person name="Liu Y."/>
        </authorList>
    </citation>
    <scope>NUCLEOTIDE SEQUENCE [LARGE SCALE GENOMIC DNA]</scope>
    <source>
        <strain evidence="8 9">D-2Q-5-6</strain>
    </source>
</reference>